<reference evidence="3 4" key="1">
    <citation type="journal article" date="2018" name="Int. J. Syst. Evol. Microbiol.">
        <title>Epidermidibacterium keratini gen. nov., sp. nov., a member of the family Sporichthyaceae, isolated from keratin epidermis.</title>
        <authorList>
            <person name="Lee D.G."/>
            <person name="Trujillo M.E."/>
            <person name="Kang S."/>
            <person name="Nam J.J."/>
            <person name="Kim Y.J."/>
        </authorList>
    </citation>
    <scope>NUCLEOTIDE SEQUENCE [LARGE SCALE GENOMIC DNA]</scope>
    <source>
        <strain evidence="3 4">EPI-7</strain>
    </source>
</reference>
<proteinExistence type="predicted"/>
<feature type="compositionally biased region" description="Basic residues" evidence="1">
    <location>
        <begin position="87"/>
        <end position="97"/>
    </location>
</feature>
<keyword evidence="2" id="KW-0812">Transmembrane</keyword>
<evidence type="ECO:0000313" key="4">
    <source>
        <dbReference type="Proteomes" id="UP000463857"/>
    </source>
</evidence>
<evidence type="ECO:0000256" key="2">
    <source>
        <dbReference type="SAM" id="Phobius"/>
    </source>
</evidence>
<dbReference type="InParanoid" id="A0A7L4YS81"/>
<sequence length="97" mass="11136">MDSTGRTVMTILLIALAVCALCWPFLIMIRRRRNGGVEPAHSDFAPWIDGRGTLWQPRIWGENGADYNSLVVDDGPDKQDRLSGRRSTARRRRRRKQ</sequence>
<accession>A0A7L4YS81</accession>
<feature type="transmembrane region" description="Helical" evidence="2">
    <location>
        <begin position="6"/>
        <end position="26"/>
    </location>
</feature>
<feature type="region of interest" description="Disordered" evidence="1">
    <location>
        <begin position="70"/>
        <end position="97"/>
    </location>
</feature>
<organism evidence="3 4">
    <name type="scientific">Epidermidibacterium keratini</name>
    <dbReference type="NCBI Taxonomy" id="1891644"/>
    <lineage>
        <taxon>Bacteria</taxon>
        <taxon>Bacillati</taxon>
        <taxon>Actinomycetota</taxon>
        <taxon>Actinomycetes</taxon>
        <taxon>Sporichthyales</taxon>
        <taxon>Sporichthyaceae</taxon>
        <taxon>Epidermidibacterium</taxon>
    </lineage>
</organism>
<dbReference type="AlphaFoldDB" id="A0A7L4YS81"/>
<dbReference type="KEGG" id="eke:EK0264_17085"/>
<evidence type="ECO:0000313" key="3">
    <source>
        <dbReference type="EMBL" id="QHC01823.1"/>
    </source>
</evidence>
<dbReference type="RefSeq" id="WP_159546947.1">
    <property type="nucleotide sequence ID" value="NZ_CP047156.1"/>
</dbReference>
<keyword evidence="4" id="KW-1185">Reference proteome</keyword>
<gene>
    <name evidence="3" type="ORF">EK0264_17085</name>
</gene>
<keyword evidence="2" id="KW-0472">Membrane</keyword>
<keyword evidence="2" id="KW-1133">Transmembrane helix</keyword>
<evidence type="ECO:0000256" key="1">
    <source>
        <dbReference type="SAM" id="MobiDB-lite"/>
    </source>
</evidence>
<protein>
    <submittedName>
        <fullName evidence="3">Uncharacterized protein</fullName>
    </submittedName>
</protein>
<dbReference type="Proteomes" id="UP000463857">
    <property type="component" value="Chromosome"/>
</dbReference>
<dbReference type="EMBL" id="CP047156">
    <property type="protein sequence ID" value="QHC01823.1"/>
    <property type="molecule type" value="Genomic_DNA"/>
</dbReference>
<name>A0A7L4YS81_9ACTN</name>